<evidence type="ECO:0000313" key="3">
    <source>
        <dbReference type="Proteomes" id="UP001054945"/>
    </source>
</evidence>
<dbReference type="Proteomes" id="UP001054945">
    <property type="component" value="Unassembled WGS sequence"/>
</dbReference>
<organism evidence="2 3">
    <name type="scientific">Caerostris extrusa</name>
    <name type="common">Bark spider</name>
    <name type="synonym">Caerostris bankana</name>
    <dbReference type="NCBI Taxonomy" id="172846"/>
    <lineage>
        <taxon>Eukaryota</taxon>
        <taxon>Metazoa</taxon>
        <taxon>Ecdysozoa</taxon>
        <taxon>Arthropoda</taxon>
        <taxon>Chelicerata</taxon>
        <taxon>Arachnida</taxon>
        <taxon>Araneae</taxon>
        <taxon>Araneomorphae</taxon>
        <taxon>Entelegynae</taxon>
        <taxon>Araneoidea</taxon>
        <taxon>Araneidae</taxon>
        <taxon>Caerostris</taxon>
    </lineage>
</organism>
<protein>
    <recommendedName>
        <fullName evidence="4">Maturase K</fullName>
    </recommendedName>
</protein>
<evidence type="ECO:0000256" key="1">
    <source>
        <dbReference type="SAM" id="MobiDB-lite"/>
    </source>
</evidence>
<keyword evidence="3" id="KW-1185">Reference proteome</keyword>
<comment type="caution">
    <text evidence="2">The sequence shown here is derived from an EMBL/GenBank/DDBJ whole genome shotgun (WGS) entry which is preliminary data.</text>
</comment>
<feature type="region of interest" description="Disordered" evidence="1">
    <location>
        <begin position="55"/>
        <end position="78"/>
    </location>
</feature>
<dbReference type="AlphaFoldDB" id="A0AAV4T3P4"/>
<proteinExistence type="predicted"/>
<sequence>MCQDSQNTSASDPDYSFIKDLQSLYQRDIAKFLYLFLLCGRLPEELCYYRSFSPLEERGSEPRGISRPSPHSVCYPDC</sequence>
<gene>
    <name evidence="2" type="ORF">CEXT_463091</name>
</gene>
<evidence type="ECO:0000313" key="2">
    <source>
        <dbReference type="EMBL" id="GIY40789.1"/>
    </source>
</evidence>
<accession>A0AAV4T3P4</accession>
<name>A0AAV4T3P4_CAEEX</name>
<reference evidence="2 3" key="1">
    <citation type="submission" date="2021-06" db="EMBL/GenBank/DDBJ databases">
        <title>Caerostris extrusa draft genome.</title>
        <authorList>
            <person name="Kono N."/>
            <person name="Arakawa K."/>
        </authorList>
    </citation>
    <scope>NUCLEOTIDE SEQUENCE [LARGE SCALE GENOMIC DNA]</scope>
</reference>
<evidence type="ECO:0008006" key="4">
    <source>
        <dbReference type="Google" id="ProtNLM"/>
    </source>
</evidence>
<dbReference type="EMBL" id="BPLR01010658">
    <property type="protein sequence ID" value="GIY40789.1"/>
    <property type="molecule type" value="Genomic_DNA"/>
</dbReference>